<evidence type="ECO:0000259" key="2">
    <source>
        <dbReference type="Pfam" id="PF05569"/>
    </source>
</evidence>
<feature type="transmembrane region" description="Helical" evidence="1">
    <location>
        <begin position="271"/>
        <end position="290"/>
    </location>
</feature>
<proteinExistence type="predicted"/>
<dbReference type="EMBL" id="SJCY01000004">
    <property type="protein sequence ID" value="TDG36327.1"/>
    <property type="molecule type" value="Genomic_DNA"/>
</dbReference>
<keyword evidence="1" id="KW-0472">Membrane</keyword>
<dbReference type="AlphaFoldDB" id="A0A4R5MKS2"/>
<evidence type="ECO:0000313" key="3">
    <source>
        <dbReference type="EMBL" id="TDG36327.1"/>
    </source>
</evidence>
<dbReference type="InterPro" id="IPR052173">
    <property type="entry name" value="Beta-lactam_resp_regulator"/>
</dbReference>
<keyword evidence="1" id="KW-1133">Transmembrane helix</keyword>
<evidence type="ECO:0000313" key="4">
    <source>
        <dbReference type="Proteomes" id="UP000295668"/>
    </source>
</evidence>
<dbReference type="PANTHER" id="PTHR34978:SF3">
    <property type="entry name" value="SLR0241 PROTEIN"/>
    <property type="match status" value="1"/>
</dbReference>
<dbReference type="PANTHER" id="PTHR34978">
    <property type="entry name" value="POSSIBLE SENSOR-TRANSDUCER PROTEIN BLAR"/>
    <property type="match status" value="1"/>
</dbReference>
<reference evidence="3 4" key="1">
    <citation type="submission" date="2019-02" db="EMBL/GenBank/DDBJ databases">
        <title>Pedobacter sp. nov., a novel speices isolated from soil of pinguins habitat in Antarcitica.</title>
        <authorList>
            <person name="He R.-H."/>
        </authorList>
    </citation>
    <scope>NUCLEOTIDE SEQUENCE [LARGE SCALE GENOMIC DNA]</scope>
    <source>
        <strain evidence="3 4">E01020</strain>
    </source>
</reference>
<feature type="transmembrane region" description="Helical" evidence="1">
    <location>
        <begin position="6"/>
        <end position="25"/>
    </location>
</feature>
<dbReference type="OrthoDB" id="649093at2"/>
<organism evidence="3 4">
    <name type="scientific">Pedobacter changchengzhani</name>
    <dbReference type="NCBI Taxonomy" id="2529274"/>
    <lineage>
        <taxon>Bacteria</taxon>
        <taxon>Pseudomonadati</taxon>
        <taxon>Bacteroidota</taxon>
        <taxon>Sphingobacteriia</taxon>
        <taxon>Sphingobacteriales</taxon>
        <taxon>Sphingobacteriaceae</taxon>
        <taxon>Pedobacter</taxon>
    </lineage>
</organism>
<keyword evidence="1" id="KW-0812">Transmembrane</keyword>
<evidence type="ECO:0000256" key="1">
    <source>
        <dbReference type="SAM" id="Phobius"/>
    </source>
</evidence>
<protein>
    <recommendedName>
        <fullName evidence="2">Peptidase M56 domain-containing protein</fullName>
    </recommendedName>
</protein>
<dbReference type="Pfam" id="PF05569">
    <property type="entry name" value="Peptidase_M56"/>
    <property type="match status" value="1"/>
</dbReference>
<keyword evidence="4" id="KW-1185">Reference proteome</keyword>
<comment type="caution">
    <text evidence="3">The sequence shown here is derived from an EMBL/GenBank/DDBJ whole genome shotgun (WGS) entry which is preliminary data.</text>
</comment>
<name>A0A4R5MKS2_9SPHI</name>
<gene>
    <name evidence="3" type="ORF">EZJ43_07320</name>
</gene>
<feature type="transmembrane region" description="Helical" evidence="1">
    <location>
        <begin position="37"/>
        <end position="57"/>
    </location>
</feature>
<accession>A0A4R5MKS2</accession>
<dbReference type="InterPro" id="IPR008756">
    <property type="entry name" value="Peptidase_M56"/>
</dbReference>
<sequence length="447" mass="52112">MMSWLYYLLEANLYLSIFYCFYRLFLRKETFYSLNRYYLILSSFFAFIIPFFQLGFLKQANSLVLTSRIESIEQVNLPINSAITTIQQSFFTIENFILTIYAFVAILFFCKLCVGLFSIFKLIKKPFNIIENDVKLIYLKNSGIAFSFFNLLFLDSNLSQRSTIIKHELVHIRQKHSLDVLFFEIIQSINWFNPFCYLLKKDIKLIHEYLADEATTQNEVEKYDYAIFLIQNSQRINIVNLTNQIFSSSILKQRINMLNQKKSSSWARLKFLFILPLVVGLISLSTMAFTKNYSKIDLYSKGEKLDFNQQDSINKKNKLKQSVAKSATIKELDHTPTLQKTILLAPPPKPKKSEYKGETYKIDLILDRTKGEKLIAPDSEKGEKSVSIYSERGEKIFVTDNYKNDWDGKVNFYTKKSLPAGNYSYVITIAKTEKSKAKVIQGYISLR</sequence>
<dbReference type="CDD" id="cd07341">
    <property type="entry name" value="M56_BlaR1_MecR1_like"/>
    <property type="match status" value="1"/>
</dbReference>
<dbReference type="Pfam" id="PF13585">
    <property type="entry name" value="CHU_C"/>
    <property type="match status" value="1"/>
</dbReference>
<feature type="transmembrane region" description="Helical" evidence="1">
    <location>
        <begin position="96"/>
        <end position="120"/>
    </location>
</feature>
<feature type="domain" description="Peptidase M56" evidence="2">
    <location>
        <begin position="160"/>
        <end position="258"/>
    </location>
</feature>
<dbReference type="Proteomes" id="UP000295668">
    <property type="component" value="Unassembled WGS sequence"/>
</dbReference>